<reference evidence="1" key="3">
    <citation type="submission" date="2020-02" db="EMBL/GenBank/DDBJ databases">
        <authorList>
            <person name="Sarangi A.N."/>
            <person name="Ghosh S."/>
            <person name="Mukherjee M."/>
            <person name="Tripathy S."/>
        </authorList>
    </citation>
    <scope>NUCLEOTIDE SEQUENCE</scope>
    <source>
        <strain evidence="1">BDU141951</strain>
    </source>
</reference>
<gene>
    <name evidence="1" type="ORF">QQ91_015140</name>
</gene>
<proteinExistence type="predicted"/>
<organism evidence="1">
    <name type="scientific">Lyngbya confervoides BDU141951</name>
    <dbReference type="NCBI Taxonomy" id="1574623"/>
    <lineage>
        <taxon>Bacteria</taxon>
        <taxon>Bacillati</taxon>
        <taxon>Cyanobacteriota</taxon>
        <taxon>Cyanophyceae</taxon>
        <taxon>Oscillatoriophycideae</taxon>
        <taxon>Oscillatoriales</taxon>
        <taxon>Microcoleaceae</taxon>
        <taxon>Lyngbya</taxon>
    </lineage>
</organism>
<reference evidence="1" key="1">
    <citation type="submission" date="2014-11" db="EMBL/GenBank/DDBJ databases">
        <authorList>
            <person name="Malar M.C."/>
            <person name="Sen D."/>
            <person name="Tripathy S."/>
        </authorList>
    </citation>
    <scope>NUCLEOTIDE SEQUENCE</scope>
    <source>
        <strain evidence="1">BDU141951</strain>
    </source>
</reference>
<sequence length="83" mass="9110">MFATDSTIQTLQQDLAEIQAANLTINDRFLAEAALLSRDLLLTLMQKHECSLADITPAHIAAELRQRAPMSYQVLAIPSTTGQ</sequence>
<accession>A0A0C1UR65</accession>
<comment type="caution">
    <text evidence="1">The sequence shown here is derived from an EMBL/GenBank/DDBJ whole genome shotgun (WGS) entry which is preliminary data.</text>
</comment>
<protein>
    <submittedName>
        <fullName evidence="1">Uncharacterized protein</fullName>
    </submittedName>
</protein>
<dbReference type="EMBL" id="JTHE02000003">
    <property type="protein sequence ID" value="NEV68448.1"/>
    <property type="molecule type" value="Genomic_DNA"/>
</dbReference>
<name>A0A0C1UR65_9CYAN</name>
<dbReference type="AlphaFoldDB" id="A0A0C1UR65"/>
<reference evidence="1" key="2">
    <citation type="journal article" date="2015" name="Genome Announc.">
        <title>Draft Genome Sequence of Filamentous Marine Cyanobacterium Lyngbya confervoides Strain BDU141951.</title>
        <authorList>
            <person name="Chandrababunaidu M.M."/>
            <person name="Sen D."/>
            <person name="Tripathy S."/>
        </authorList>
    </citation>
    <scope>NUCLEOTIDE SEQUENCE</scope>
    <source>
        <strain evidence="1">BDU141951</strain>
    </source>
</reference>
<evidence type="ECO:0000313" key="1">
    <source>
        <dbReference type="EMBL" id="NEV68448.1"/>
    </source>
</evidence>